<reference evidence="2 3" key="2">
    <citation type="journal article" date="2007" name="Virus Res.">
        <title>P13 of Leucania separata multiple nuclear polyhedrosis virus affected the polyhedra and budded virions yields of AcMNPV.</title>
        <authorList>
            <person name="Du E.Q."/>
            <person name="Yan F."/>
            <person name="Jin W.X."/>
            <person name="Lu N."/>
            <person name="Xiao H.Z."/>
            <person name="Lu S.Y."/>
            <person name="Qi Y.P."/>
        </authorList>
    </citation>
    <scope>NUCLEOTIDE SEQUENCE [LARGE SCALE GENOMIC DNA]</scope>
    <source>
        <strain evidence="2 3">AH1</strain>
    </source>
</reference>
<feature type="region of interest" description="Disordered" evidence="1">
    <location>
        <begin position="192"/>
        <end position="211"/>
    </location>
</feature>
<name>Q0IL97_NPVLS</name>
<dbReference type="Proteomes" id="UP000201737">
    <property type="component" value="Segment"/>
</dbReference>
<dbReference type="GeneID" id="5176235"/>
<sequence>MSSKRKPVNMYIMYRRDYDYGMLSVKSILKTMQLFVKILPDNGLDISTNRHHLITDCDEGKVEELQYFMNRFEFPSVNNKKNTRRRNKTYILDSKLYDYCSNIIDKPLLESDEYRVVDYLQHWALTYELRGYESTSAVERDHDTNDQNISPVAAFVRQILVCHHLICDDDCPYKFDRADYCNDFDDNYFDSDEDVDTPSASPPPPRTGSSVANRYAADEIREAIRRSPNHLLVEYERIERVPAALVARRLVVDERYEHHLYSDESASEPFASLYDLTTSPLRNVLGDGSNDYVGFYKRAGGGKGIVMGSDHRDESLNRDAAIDHNVLIPDLIYKHSLSCNETALE</sequence>
<protein>
    <submittedName>
        <fullName evidence="2">ORF22</fullName>
    </submittedName>
</protein>
<organismHost>
    <name type="scientific">Lepidoptera</name>
    <name type="common">moths &amp; butterflies</name>
    <dbReference type="NCBI Taxonomy" id="7088"/>
</organismHost>
<keyword evidence="3" id="KW-1185">Reference proteome</keyword>
<reference evidence="2 3" key="1">
    <citation type="journal article" date="2007" name="Virus Genes">
        <title>Genome sequence of Leucania seperata nucleopolyhedrovirus.</title>
        <authorList>
            <person name="Xiao H."/>
            <person name="Qi Y."/>
        </authorList>
    </citation>
    <scope>NUCLEOTIDE SEQUENCE [LARGE SCALE GENOMIC DNA]</scope>
    <source>
        <strain evidence="2 3">AH1</strain>
    </source>
</reference>
<proteinExistence type="predicted"/>
<dbReference type="KEGG" id="vg:5176235"/>
<evidence type="ECO:0000313" key="3">
    <source>
        <dbReference type="Proteomes" id="UP000201737"/>
    </source>
</evidence>
<dbReference type="EMBL" id="AY394490">
    <property type="protein sequence ID" value="AAR28786.1"/>
    <property type="molecule type" value="Genomic_DNA"/>
</dbReference>
<dbReference type="RefSeq" id="YP_758319.1">
    <property type="nucleotide sequence ID" value="NC_008348.1"/>
</dbReference>
<organism evidence="2 3">
    <name type="scientific">Leucania separata nucleopolyhedrovirus</name>
    <name type="common">LsNPV</name>
    <dbReference type="NCBI Taxonomy" id="1307956"/>
    <lineage>
        <taxon>Viruses</taxon>
        <taxon>Viruses incertae sedis</taxon>
        <taxon>Naldaviricetes</taxon>
        <taxon>Lefavirales</taxon>
        <taxon>Baculoviridae</taxon>
        <taxon>Alphabaculovirus</taxon>
        <taxon>Alphabaculovirus leseparatae</taxon>
    </lineage>
</organism>
<evidence type="ECO:0000313" key="2">
    <source>
        <dbReference type="EMBL" id="AAR28786.1"/>
    </source>
</evidence>
<accession>Q0IL97</accession>
<evidence type="ECO:0000256" key="1">
    <source>
        <dbReference type="SAM" id="MobiDB-lite"/>
    </source>
</evidence>